<dbReference type="Proteomes" id="UP000789508">
    <property type="component" value="Unassembled WGS sequence"/>
</dbReference>
<organism evidence="6 7">
    <name type="scientific">Ambispora leptoticha</name>
    <dbReference type="NCBI Taxonomy" id="144679"/>
    <lineage>
        <taxon>Eukaryota</taxon>
        <taxon>Fungi</taxon>
        <taxon>Fungi incertae sedis</taxon>
        <taxon>Mucoromycota</taxon>
        <taxon>Glomeromycotina</taxon>
        <taxon>Glomeromycetes</taxon>
        <taxon>Archaeosporales</taxon>
        <taxon>Ambisporaceae</taxon>
        <taxon>Ambispora</taxon>
    </lineage>
</organism>
<comment type="subcellular location">
    <subcellularLocation>
        <location evidence="1">Nucleus</location>
    </subcellularLocation>
</comment>
<name>A0A9N8W0T7_9GLOM</name>
<reference evidence="6" key="1">
    <citation type="submission" date="2021-06" db="EMBL/GenBank/DDBJ databases">
        <authorList>
            <person name="Kallberg Y."/>
            <person name="Tangrot J."/>
            <person name="Rosling A."/>
        </authorList>
    </citation>
    <scope>NUCLEOTIDE SEQUENCE</scope>
    <source>
        <strain evidence="6">FL130A</strain>
    </source>
</reference>
<dbReference type="GO" id="GO:0005634">
    <property type="term" value="C:nucleus"/>
    <property type="evidence" value="ECO:0007669"/>
    <property type="project" value="UniProtKB-SubCell"/>
</dbReference>
<gene>
    <name evidence="6" type="ORF">ALEPTO_LOCUS2108</name>
</gene>
<sequence>MEEVRRSKRIKAQKQEQQQQQQKSIKITKKSPKGRRKPKKSENNESTNLAKASSLPVKVVSKSLDKVLEDLRSQNAVTHPIFFKEKLEKNSDKSFTDTGSDSILSPIDPLPQNIRNTREKNINLELASSDKVESLSNKDKYADFKSLKLKARRKSRLLKNPNAVFSNKENNAIINQVKNNPTSSLKPPKSFSDSKSRHQLVTIQKPNGQTIHSGGSQKLTNSQLQNPKLLFNDWTIKESIIITSNKPFSMGNLLQSDDEVFLDEMEESNDNPSTELSLETHESQRLEFRKSLKHWIYPPNQFEYGQVKSLESLFCKPNFPYLKPNTVSYTAEMKLLKYYREMEENWKKTFILLYRSFYKGEIPYFYYNNSSFTVLFLSPGCCCSTEDQKQFEGILNTSNKALRDELASKSISFNMPLYNEENDEYFDQVGPLDENDETHKTERKRKRRDVNGEHESLLIIEGIKSVHALFKYLLEWKEPAYYNRAKGFPTLLASHAFRHADEKEATVVNKGVVSYNNSEKYTVELKGLLLPSQQTHLRKVITDIHGPDINWYSKSFSISQNLDKLERKFLAFS</sequence>
<dbReference type="PANTHER" id="PTHR12972:SF0">
    <property type="entry name" value="PROTEIN DOWNSTREAM NEIGHBOR OF SON"/>
    <property type="match status" value="1"/>
</dbReference>
<comment type="similarity">
    <text evidence="4">Belongs to the DONSON family.</text>
</comment>
<feature type="compositionally biased region" description="Basic residues" evidence="5">
    <location>
        <begin position="1"/>
        <end position="12"/>
    </location>
</feature>
<evidence type="ECO:0000313" key="7">
    <source>
        <dbReference type="Proteomes" id="UP000789508"/>
    </source>
</evidence>
<evidence type="ECO:0000313" key="6">
    <source>
        <dbReference type="EMBL" id="CAG8473125.1"/>
    </source>
</evidence>
<protein>
    <submittedName>
        <fullName evidence="6">3073_t:CDS:1</fullName>
    </submittedName>
</protein>
<dbReference type="GO" id="GO:0033260">
    <property type="term" value="P:nuclear DNA replication"/>
    <property type="evidence" value="ECO:0007669"/>
    <property type="project" value="TreeGrafter"/>
</dbReference>
<feature type="region of interest" description="Disordered" evidence="5">
    <location>
        <begin position="429"/>
        <end position="448"/>
    </location>
</feature>
<feature type="compositionally biased region" description="Low complexity" evidence="5">
    <location>
        <begin position="15"/>
        <end position="25"/>
    </location>
</feature>
<feature type="region of interest" description="Disordered" evidence="5">
    <location>
        <begin position="1"/>
        <end position="55"/>
    </location>
</feature>
<feature type="region of interest" description="Disordered" evidence="5">
    <location>
        <begin position="93"/>
        <end position="114"/>
    </location>
</feature>
<comment type="caution">
    <text evidence="6">The sequence shown here is derived from an EMBL/GenBank/DDBJ whole genome shotgun (WGS) entry which is preliminary data.</text>
</comment>
<dbReference type="AlphaFoldDB" id="A0A9N8W0T7"/>
<keyword evidence="7" id="KW-1185">Reference proteome</keyword>
<dbReference type="OrthoDB" id="534063at2759"/>
<evidence type="ECO:0000256" key="4">
    <source>
        <dbReference type="ARBA" id="ARBA00025806"/>
    </source>
</evidence>
<feature type="compositionally biased region" description="Basic residues" evidence="5">
    <location>
        <begin position="26"/>
        <end position="39"/>
    </location>
</feature>
<evidence type="ECO:0000256" key="3">
    <source>
        <dbReference type="ARBA" id="ARBA00023242"/>
    </source>
</evidence>
<accession>A0A9N8W0T7</accession>
<keyword evidence="2" id="KW-0217">Developmental protein</keyword>
<dbReference type="InterPro" id="IPR024861">
    <property type="entry name" value="Donson"/>
</dbReference>
<dbReference type="EMBL" id="CAJVPS010000281">
    <property type="protein sequence ID" value="CAG8473125.1"/>
    <property type="molecule type" value="Genomic_DNA"/>
</dbReference>
<proteinExistence type="inferred from homology"/>
<dbReference type="PANTHER" id="PTHR12972">
    <property type="entry name" value="DOWNSTREAM NEIGHBOR OF SON"/>
    <property type="match status" value="1"/>
</dbReference>
<evidence type="ECO:0000256" key="5">
    <source>
        <dbReference type="SAM" id="MobiDB-lite"/>
    </source>
</evidence>
<evidence type="ECO:0000256" key="2">
    <source>
        <dbReference type="ARBA" id="ARBA00022473"/>
    </source>
</evidence>
<evidence type="ECO:0000256" key="1">
    <source>
        <dbReference type="ARBA" id="ARBA00004123"/>
    </source>
</evidence>
<keyword evidence="3" id="KW-0539">Nucleus</keyword>